<dbReference type="PROSITE" id="PS50112">
    <property type="entry name" value="PAS"/>
    <property type="match status" value="2"/>
</dbReference>
<dbReference type="Gene3D" id="3.30.450.20">
    <property type="entry name" value="PAS domain"/>
    <property type="match status" value="2"/>
</dbReference>
<proteinExistence type="predicted"/>
<dbReference type="PANTHER" id="PTHR43065">
    <property type="entry name" value="SENSOR HISTIDINE KINASE"/>
    <property type="match status" value="1"/>
</dbReference>
<protein>
    <recommendedName>
        <fullName evidence="2">histidine kinase</fullName>
        <ecNumber evidence="2">2.7.13.3</ecNumber>
    </recommendedName>
</protein>
<dbReference type="SMART" id="SM00387">
    <property type="entry name" value="HATPase_c"/>
    <property type="match status" value="1"/>
</dbReference>
<dbReference type="SMART" id="SM00388">
    <property type="entry name" value="HisKA"/>
    <property type="match status" value="1"/>
</dbReference>
<comment type="caution">
    <text evidence="9">The sequence shown here is derived from an EMBL/GenBank/DDBJ whole genome shotgun (WGS) entry which is preliminary data.</text>
</comment>
<evidence type="ECO:0000259" key="7">
    <source>
        <dbReference type="PROSITE" id="PS50112"/>
    </source>
</evidence>
<accession>A0ABQ3B1Z1</accession>
<dbReference type="SUPFAM" id="SSF52172">
    <property type="entry name" value="CheY-like"/>
    <property type="match status" value="1"/>
</dbReference>
<dbReference type="InterPro" id="IPR004358">
    <property type="entry name" value="Sig_transdc_His_kin-like_C"/>
</dbReference>
<reference evidence="10" key="1">
    <citation type="journal article" date="2019" name="Int. J. Syst. Evol. Microbiol.">
        <title>The Global Catalogue of Microorganisms (GCM) 10K type strain sequencing project: providing services to taxonomists for standard genome sequencing and annotation.</title>
        <authorList>
            <consortium name="The Broad Institute Genomics Platform"/>
            <consortium name="The Broad Institute Genome Sequencing Center for Infectious Disease"/>
            <person name="Wu L."/>
            <person name="Ma J."/>
        </authorList>
    </citation>
    <scope>NUCLEOTIDE SEQUENCE [LARGE SCALE GENOMIC DNA]</scope>
    <source>
        <strain evidence="10">KCTC 32239</strain>
    </source>
</reference>
<evidence type="ECO:0000256" key="3">
    <source>
        <dbReference type="ARBA" id="ARBA00022553"/>
    </source>
</evidence>
<comment type="catalytic activity">
    <reaction evidence="1">
        <text>ATP + protein L-histidine = ADP + protein N-phospho-L-histidine.</text>
        <dbReference type="EC" id="2.7.13.3"/>
    </reaction>
</comment>
<keyword evidence="9" id="KW-0808">Transferase</keyword>
<dbReference type="EC" id="2.7.13.3" evidence="2"/>
<dbReference type="PROSITE" id="PS50113">
    <property type="entry name" value="PAC"/>
    <property type="match status" value="2"/>
</dbReference>
<dbReference type="InterPro" id="IPR011006">
    <property type="entry name" value="CheY-like_superfamily"/>
</dbReference>
<dbReference type="Pfam" id="PF13426">
    <property type="entry name" value="PAS_9"/>
    <property type="match status" value="2"/>
</dbReference>
<keyword evidence="3 4" id="KW-0597">Phosphoprotein</keyword>
<dbReference type="InterPro" id="IPR003661">
    <property type="entry name" value="HisK_dim/P_dom"/>
</dbReference>
<sequence>MTLSFSPGNSEISDFAESERFRLLVAGVIDYAIYMLSPEGIVCSWNAGAQRFKGYTAEEIIGKHFSQFYTPEDKAINFPAKALQTARDSGRFEDEGWRVRKDGSRFWASVVIDAIRDDDGNLLGFAKITRDITDRKKTAEQLHASEERFRLLVQGVTDYAIYMLSPEGIITNWNLGGKRIKGYDSEEVIGSHFSRFYSEEDRAKGLPMYALGQAASQGRFESEGWRVRKDGSRFWAHVVIDPIRNDMGELIGFAKVTRDTTERRNAELLLEKTQQALFQSQKLEAIGKLTGGIAHDFNNLLGVVMNGVGILRMENSSANTLKVLDSIERSVNRGSALTKQLLTFARQQTVKPERQDLNKIIVSFAAMLRRTNQDVEDIELGLKDSLPDVLIDPAQFESALLNLVINARDAMTEKSGKLQITTETVNLHEHEVNQLPAGTYVKVSTTDKGQGMTQEVIDRALEPFYTTKPVGKGTGLGLSQVYGFVHLSKGDLTIESVVGSGTTIAMYLPALAEKPESVDSKSFKFKKVLVVDDQVDVLDMAVGLFQSLGFEVLAANDGETALQILQDTPDIQVLFSDLVMPEMNGMELAQQAKLLNPSIKVVLASGYAEPALLAKNPHFNDFQFVSKPYRIQEVIEKLNKSA</sequence>
<dbReference type="PANTHER" id="PTHR43065:SF49">
    <property type="entry name" value="HISTIDINE KINASE"/>
    <property type="match status" value="1"/>
</dbReference>
<dbReference type="InterPro" id="IPR000014">
    <property type="entry name" value="PAS"/>
</dbReference>
<evidence type="ECO:0000313" key="9">
    <source>
        <dbReference type="EMBL" id="GGY73934.1"/>
    </source>
</evidence>
<evidence type="ECO:0000256" key="1">
    <source>
        <dbReference type="ARBA" id="ARBA00000085"/>
    </source>
</evidence>
<feature type="domain" description="PAC" evidence="8">
    <location>
        <begin position="92"/>
        <end position="144"/>
    </location>
</feature>
<dbReference type="InterPro" id="IPR001789">
    <property type="entry name" value="Sig_transdc_resp-reg_receiver"/>
</dbReference>
<feature type="domain" description="Histidine kinase" evidence="5">
    <location>
        <begin position="292"/>
        <end position="512"/>
    </location>
</feature>
<dbReference type="SMART" id="SM00086">
    <property type="entry name" value="PAC"/>
    <property type="match status" value="2"/>
</dbReference>
<dbReference type="InterPro" id="IPR035965">
    <property type="entry name" value="PAS-like_dom_sf"/>
</dbReference>
<feature type="domain" description="PAS" evidence="7">
    <location>
        <begin position="17"/>
        <end position="74"/>
    </location>
</feature>
<feature type="domain" description="PAC" evidence="8">
    <location>
        <begin position="220"/>
        <end position="272"/>
    </location>
</feature>
<feature type="domain" description="Response regulatory" evidence="6">
    <location>
        <begin position="527"/>
        <end position="642"/>
    </location>
</feature>
<dbReference type="EMBL" id="BMYZ01000001">
    <property type="protein sequence ID" value="GGY73934.1"/>
    <property type="molecule type" value="Genomic_DNA"/>
</dbReference>
<dbReference type="SMART" id="SM00091">
    <property type="entry name" value="PAS"/>
    <property type="match status" value="2"/>
</dbReference>
<dbReference type="InterPro" id="IPR000700">
    <property type="entry name" value="PAS-assoc_C"/>
</dbReference>
<dbReference type="CDD" id="cd00130">
    <property type="entry name" value="PAS"/>
    <property type="match status" value="2"/>
</dbReference>
<dbReference type="SUPFAM" id="SSF47384">
    <property type="entry name" value="Homodimeric domain of signal transducing histidine kinase"/>
    <property type="match status" value="1"/>
</dbReference>
<dbReference type="Pfam" id="PF02518">
    <property type="entry name" value="HATPase_c"/>
    <property type="match status" value="1"/>
</dbReference>
<dbReference type="SMART" id="SM00448">
    <property type="entry name" value="REC"/>
    <property type="match status" value="1"/>
</dbReference>
<dbReference type="SUPFAM" id="SSF55874">
    <property type="entry name" value="ATPase domain of HSP90 chaperone/DNA topoisomerase II/histidine kinase"/>
    <property type="match status" value="1"/>
</dbReference>
<dbReference type="RefSeq" id="WP_189417833.1">
    <property type="nucleotide sequence ID" value="NZ_BMYZ01000001.1"/>
</dbReference>
<dbReference type="GO" id="GO:0016301">
    <property type="term" value="F:kinase activity"/>
    <property type="evidence" value="ECO:0007669"/>
    <property type="project" value="UniProtKB-KW"/>
</dbReference>
<dbReference type="NCBIfam" id="TIGR00229">
    <property type="entry name" value="sensory_box"/>
    <property type="match status" value="2"/>
</dbReference>
<dbReference type="Pfam" id="PF00512">
    <property type="entry name" value="HisKA"/>
    <property type="match status" value="1"/>
</dbReference>
<evidence type="ECO:0000313" key="10">
    <source>
        <dbReference type="Proteomes" id="UP000619761"/>
    </source>
</evidence>
<keyword evidence="9" id="KW-0418">Kinase</keyword>
<evidence type="ECO:0000259" key="6">
    <source>
        <dbReference type="PROSITE" id="PS50110"/>
    </source>
</evidence>
<dbReference type="PROSITE" id="PS50109">
    <property type="entry name" value="HIS_KIN"/>
    <property type="match status" value="1"/>
</dbReference>
<dbReference type="InterPro" id="IPR036890">
    <property type="entry name" value="HATPase_C_sf"/>
</dbReference>
<keyword evidence="10" id="KW-1185">Reference proteome</keyword>
<dbReference type="Gene3D" id="3.30.565.10">
    <property type="entry name" value="Histidine kinase-like ATPase, C-terminal domain"/>
    <property type="match status" value="1"/>
</dbReference>
<feature type="domain" description="PAS" evidence="7">
    <location>
        <begin position="145"/>
        <end position="218"/>
    </location>
</feature>
<dbReference type="Pfam" id="PF00072">
    <property type="entry name" value="Response_reg"/>
    <property type="match status" value="1"/>
</dbReference>
<dbReference type="InterPro" id="IPR005467">
    <property type="entry name" value="His_kinase_dom"/>
</dbReference>
<evidence type="ECO:0000256" key="2">
    <source>
        <dbReference type="ARBA" id="ARBA00012438"/>
    </source>
</evidence>
<dbReference type="Gene3D" id="3.40.50.2300">
    <property type="match status" value="1"/>
</dbReference>
<dbReference type="Gene3D" id="1.10.287.130">
    <property type="match status" value="1"/>
</dbReference>
<dbReference type="InterPro" id="IPR003594">
    <property type="entry name" value="HATPase_dom"/>
</dbReference>
<name>A0ABQ3B1Z1_9GAMM</name>
<dbReference type="Proteomes" id="UP000619761">
    <property type="component" value="Unassembled WGS sequence"/>
</dbReference>
<organism evidence="9 10">
    <name type="scientific">Cellvibrio zantedeschiae</name>
    <dbReference type="NCBI Taxonomy" id="1237077"/>
    <lineage>
        <taxon>Bacteria</taxon>
        <taxon>Pseudomonadati</taxon>
        <taxon>Pseudomonadota</taxon>
        <taxon>Gammaproteobacteria</taxon>
        <taxon>Cellvibrionales</taxon>
        <taxon>Cellvibrionaceae</taxon>
        <taxon>Cellvibrio</taxon>
    </lineage>
</organism>
<dbReference type="InterPro" id="IPR001610">
    <property type="entry name" value="PAC"/>
</dbReference>
<dbReference type="SUPFAM" id="SSF55785">
    <property type="entry name" value="PYP-like sensor domain (PAS domain)"/>
    <property type="match status" value="2"/>
</dbReference>
<dbReference type="CDD" id="cd00082">
    <property type="entry name" value="HisKA"/>
    <property type="match status" value="1"/>
</dbReference>
<evidence type="ECO:0000259" key="8">
    <source>
        <dbReference type="PROSITE" id="PS50113"/>
    </source>
</evidence>
<feature type="modified residue" description="4-aspartylphosphate" evidence="4">
    <location>
        <position position="577"/>
    </location>
</feature>
<dbReference type="PROSITE" id="PS50110">
    <property type="entry name" value="RESPONSE_REGULATORY"/>
    <property type="match status" value="1"/>
</dbReference>
<evidence type="ECO:0000256" key="4">
    <source>
        <dbReference type="PROSITE-ProRule" id="PRU00169"/>
    </source>
</evidence>
<dbReference type="InterPro" id="IPR036097">
    <property type="entry name" value="HisK_dim/P_sf"/>
</dbReference>
<dbReference type="PRINTS" id="PR00344">
    <property type="entry name" value="BCTRLSENSOR"/>
</dbReference>
<evidence type="ECO:0000259" key="5">
    <source>
        <dbReference type="PROSITE" id="PS50109"/>
    </source>
</evidence>
<gene>
    <name evidence="9" type="ORF">GCM10011613_19050</name>
</gene>